<dbReference type="Pfam" id="PF03372">
    <property type="entry name" value="Exo_endo_phos"/>
    <property type="match status" value="1"/>
</dbReference>
<dbReference type="AlphaFoldDB" id="A0A0E9Q2Z2"/>
<dbReference type="InterPro" id="IPR005135">
    <property type="entry name" value="Endo/exonuclease/phosphatase"/>
</dbReference>
<protein>
    <recommendedName>
        <fullName evidence="1">Endonuclease/exonuclease/phosphatase domain-containing protein</fullName>
    </recommendedName>
</protein>
<dbReference type="GO" id="GO:0003824">
    <property type="term" value="F:catalytic activity"/>
    <property type="evidence" value="ECO:0007669"/>
    <property type="project" value="InterPro"/>
</dbReference>
<sequence>MPPIEFLFSQIADKLKDLQDKYPGSYIICYGDFNVSPDDLLDRFPPRITQSNQNRNLVQLLCTDLSLPDSWRFLNPDKQEFTWSNRNLSSKSRIDLCLISTSALHVINEVSHLAASLTDHKQIIVETRL</sequence>
<evidence type="ECO:0000259" key="1">
    <source>
        <dbReference type="Pfam" id="PF03372"/>
    </source>
</evidence>
<dbReference type="EMBL" id="GBXM01097857">
    <property type="protein sequence ID" value="JAH10720.1"/>
    <property type="molecule type" value="Transcribed_RNA"/>
</dbReference>
<accession>A0A0E9Q2Z2</accession>
<reference evidence="2" key="2">
    <citation type="journal article" date="2015" name="Fish Shellfish Immunol.">
        <title>Early steps in the European eel (Anguilla anguilla)-Vibrio vulnificus interaction in the gills: Role of the RtxA13 toxin.</title>
        <authorList>
            <person name="Callol A."/>
            <person name="Pajuelo D."/>
            <person name="Ebbesson L."/>
            <person name="Teles M."/>
            <person name="MacKenzie S."/>
            <person name="Amaro C."/>
        </authorList>
    </citation>
    <scope>NUCLEOTIDE SEQUENCE</scope>
</reference>
<dbReference type="Gene3D" id="3.60.10.10">
    <property type="entry name" value="Endonuclease/exonuclease/phosphatase"/>
    <property type="match status" value="1"/>
</dbReference>
<dbReference type="SUPFAM" id="SSF56219">
    <property type="entry name" value="DNase I-like"/>
    <property type="match status" value="1"/>
</dbReference>
<reference evidence="2" key="1">
    <citation type="submission" date="2014-11" db="EMBL/GenBank/DDBJ databases">
        <authorList>
            <person name="Amaro Gonzalez C."/>
        </authorList>
    </citation>
    <scope>NUCLEOTIDE SEQUENCE</scope>
</reference>
<proteinExistence type="predicted"/>
<organism evidence="2">
    <name type="scientific">Anguilla anguilla</name>
    <name type="common">European freshwater eel</name>
    <name type="synonym">Muraena anguilla</name>
    <dbReference type="NCBI Taxonomy" id="7936"/>
    <lineage>
        <taxon>Eukaryota</taxon>
        <taxon>Metazoa</taxon>
        <taxon>Chordata</taxon>
        <taxon>Craniata</taxon>
        <taxon>Vertebrata</taxon>
        <taxon>Euteleostomi</taxon>
        <taxon>Actinopterygii</taxon>
        <taxon>Neopterygii</taxon>
        <taxon>Teleostei</taxon>
        <taxon>Anguilliformes</taxon>
        <taxon>Anguillidae</taxon>
        <taxon>Anguilla</taxon>
    </lineage>
</organism>
<evidence type="ECO:0000313" key="2">
    <source>
        <dbReference type="EMBL" id="JAH10720.1"/>
    </source>
</evidence>
<dbReference type="InterPro" id="IPR036691">
    <property type="entry name" value="Endo/exonu/phosph_ase_sf"/>
</dbReference>
<feature type="domain" description="Endonuclease/exonuclease/phosphatase" evidence="1">
    <location>
        <begin position="14"/>
        <end position="120"/>
    </location>
</feature>
<name>A0A0E9Q2Z2_ANGAN</name>